<evidence type="ECO:0000313" key="2">
    <source>
        <dbReference type="Proteomes" id="UP000326759"/>
    </source>
</evidence>
<dbReference type="SUPFAM" id="SSF103657">
    <property type="entry name" value="BAR/IMD domain-like"/>
    <property type="match status" value="1"/>
</dbReference>
<protein>
    <submittedName>
        <fullName evidence="1">Uncharacterized protein</fullName>
    </submittedName>
</protein>
<dbReference type="AlphaFoldDB" id="A0A5N5SWA5"/>
<evidence type="ECO:0000313" key="1">
    <source>
        <dbReference type="EMBL" id="KAB7498277.1"/>
    </source>
</evidence>
<accession>A0A5N5SWA5</accession>
<dbReference type="Gene3D" id="1.20.1270.60">
    <property type="entry name" value="Arfaptin homology (AH) domain/BAR domain"/>
    <property type="match status" value="1"/>
</dbReference>
<keyword evidence="2" id="KW-1185">Reference proteome</keyword>
<feature type="non-terminal residue" evidence="1">
    <location>
        <position position="1"/>
    </location>
</feature>
<gene>
    <name evidence="1" type="ORF">Anas_05342</name>
</gene>
<proteinExistence type="predicted"/>
<reference evidence="1 2" key="1">
    <citation type="journal article" date="2019" name="PLoS Biol.">
        <title>Sex chromosomes control vertical transmission of feminizing Wolbachia symbionts in an isopod.</title>
        <authorList>
            <person name="Becking T."/>
            <person name="Chebbi M.A."/>
            <person name="Giraud I."/>
            <person name="Moumen B."/>
            <person name="Laverre T."/>
            <person name="Caubet Y."/>
            <person name="Peccoud J."/>
            <person name="Gilbert C."/>
            <person name="Cordaux R."/>
        </authorList>
    </citation>
    <scope>NUCLEOTIDE SEQUENCE [LARGE SCALE GENOMIC DNA]</scope>
    <source>
        <strain evidence="1">ANa2</strain>
        <tissue evidence="1">Whole body excluding digestive tract and cuticle</tissue>
    </source>
</reference>
<sequence length="158" mass="18065">PPCASQVFQAWETLLQEVEVDSQLHSDVAGTFVRQVSRPLIEKTFHRKLQSKKLFAHRESIETILGKTEEMLKKCRREHTEAYHNHCRLQSNASLASYFDAHNSYVQQLHATNAMLHHYNSHTQPAILQELEEVHLDVNGIVMDSILQGADVLAVKVK</sequence>
<dbReference type="InterPro" id="IPR027267">
    <property type="entry name" value="AH/BAR_dom_sf"/>
</dbReference>
<dbReference type="EMBL" id="SEYY01019429">
    <property type="protein sequence ID" value="KAB7498277.1"/>
    <property type="molecule type" value="Genomic_DNA"/>
</dbReference>
<organism evidence="1 2">
    <name type="scientific">Armadillidium nasatum</name>
    <dbReference type="NCBI Taxonomy" id="96803"/>
    <lineage>
        <taxon>Eukaryota</taxon>
        <taxon>Metazoa</taxon>
        <taxon>Ecdysozoa</taxon>
        <taxon>Arthropoda</taxon>
        <taxon>Crustacea</taxon>
        <taxon>Multicrustacea</taxon>
        <taxon>Malacostraca</taxon>
        <taxon>Eumalacostraca</taxon>
        <taxon>Peracarida</taxon>
        <taxon>Isopoda</taxon>
        <taxon>Oniscidea</taxon>
        <taxon>Crinocheta</taxon>
        <taxon>Armadillidiidae</taxon>
        <taxon>Armadillidium</taxon>
    </lineage>
</organism>
<name>A0A5N5SWA5_9CRUS</name>
<dbReference type="OrthoDB" id="6250593at2759"/>
<dbReference type="Proteomes" id="UP000326759">
    <property type="component" value="Unassembled WGS sequence"/>
</dbReference>
<comment type="caution">
    <text evidence="1">The sequence shown here is derived from an EMBL/GenBank/DDBJ whole genome shotgun (WGS) entry which is preliminary data.</text>
</comment>